<dbReference type="Proteomes" id="UP000431901">
    <property type="component" value="Unassembled WGS sequence"/>
</dbReference>
<evidence type="ECO:0000256" key="1">
    <source>
        <dbReference type="SAM" id="MobiDB-lite"/>
    </source>
</evidence>
<dbReference type="AlphaFoldDB" id="A0A6I4WGM9"/>
<proteinExistence type="predicted"/>
<organism evidence="2 3">
    <name type="scientific">Actinomadura rayongensis</name>
    <dbReference type="NCBI Taxonomy" id="1429076"/>
    <lineage>
        <taxon>Bacteria</taxon>
        <taxon>Bacillati</taxon>
        <taxon>Actinomycetota</taxon>
        <taxon>Actinomycetes</taxon>
        <taxon>Streptosporangiales</taxon>
        <taxon>Thermomonosporaceae</taxon>
        <taxon>Actinomadura</taxon>
    </lineage>
</organism>
<keyword evidence="3" id="KW-1185">Reference proteome</keyword>
<evidence type="ECO:0000313" key="3">
    <source>
        <dbReference type="Proteomes" id="UP000431901"/>
    </source>
</evidence>
<dbReference type="OrthoDB" id="9762169at2"/>
<dbReference type="EMBL" id="WUTW01000003">
    <property type="protein sequence ID" value="MXQ66164.1"/>
    <property type="molecule type" value="Genomic_DNA"/>
</dbReference>
<name>A0A6I4WGM9_9ACTN</name>
<gene>
    <name evidence="2" type="ORF">GQ466_19280</name>
</gene>
<dbReference type="RefSeq" id="WP_161104345.1">
    <property type="nucleotide sequence ID" value="NZ_JBHLYI010000004.1"/>
</dbReference>
<sequence>MEHVDPDGVHGREELLAGLRRLFHEGGWSVHRFAAASGLGTATIQGILDGSTNVPQTRTLELFVRTCGQDSASWVRARGRVVRASKEAAPTGEPSRPPRDGGLGPSAVARPPSRPGGRWGPRTAVAVAAVLLAAVGWAVTHRRHGSTGGPPVAVLRDVHRADPCSLLDAGSLAGFGATRIDPDYGALSRCDVLLSPDNDAEPTVDVDLHFDGPSAESPPATRTTRVGHVSVTEMPDEPDRCIRDVRLADGDHVRITAKRLRHSAAGLCTIAQAVTGRAVERLNNGTAPVYRDRFPKNSLALRNACDLLDDEALNAIPGADAKNRHAGFAGWDCTWDSATTDAGVDVQFNQDDDLDDDGKPVLLAGRRSHVAAGYQADHSCTVAVEHRHFTDAAGDPTVEFVMLTVYGPQANADLCTTAEALGTSAASKLPDV</sequence>
<comment type="caution">
    <text evidence="2">The sequence shown here is derived from an EMBL/GenBank/DDBJ whole genome shotgun (WGS) entry which is preliminary data.</text>
</comment>
<feature type="region of interest" description="Disordered" evidence="1">
    <location>
        <begin position="83"/>
        <end position="120"/>
    </location>
</feature>
<evidence type="ECO:0000313" key="2">
    <source>
        <dbReference type="EMBL" id="MXQ66164.1"/>
    </source>
</evidence>
<protein>
    <recommendedName>
        <fullName evidence="4">Helix-turn-helix domain-containing protein</fullName>
    </recommendedName>
</protein>
<evidence type="ECO:0008006" key="4">
    <source>
        <dbReference type="Google" id="ProtNLM"/>
    </source>
</evidence>
<accession>A0A6I4WGM9</accession>
<reference evidence="2 3" key="1">
    <citation type="submission" date="2019-12" db="EMBL/GenBank/DDBJ databases">
        <title>Nocardia macrotermitis sp. nov. and Nocardia aurantia sp. nov., isolated from the gut of the fungus growing-termite Macrotermes natalensis.</title>
        <authorList>
            <person name="Christine B."/>
            <person name="Rene B."/>
        </authorList>
    </citation>
    <scope>NUCLEOTIDE SEQUENCE [LARGE SCALE GENOMIC DNA]</scope>
    <source>
        <strain evidence="2 3">DSM 102126</strain>
    </source>
</reference>